<evidence type="ECO:0008006" key="4">
    <source>
        <dbReference type="Google" id="ProtNLM"/>
    </source>
</evidence>
<keyword evidence="1" id="KW-0472">Membrane</keyword>
<feature type="transmembrane region" description="Helical" evidence="1">
    <location>
        <begin position="12"/>
        <end position="36"/>
    </location>
</feature>
<evidence type="ECO:0000313" key="3">
    <source>
        <dbReference type="Proteomes" id="UP000322918"/>
    </source>
</evidence>
<keyword evidence="1" id="KW-0812">Transmembrane</keyword>
<feature type="transmembrane region" description="Helical" evidence="1">
    <location>
        <begin position="115"/>
        <end position="134"/>
    </location>
</feature>
<evidence type="ECO:0000313" key="2">
    <source>
        <dbReference type="EMBL" id="KAA8475553.1"/>
    </source>
</evidence>
<dbReference type="OrthoDB" id="674197at2"/>
<gene>
    <name evidence="2" type="ORF">F1649_21410</name>
</gene>
<dbReference type="EMBL" id="VWNE01000052">
    <property type="protein sequence ID" value="KAA8475553.1"/>
    <property type="molecule type" value="Genomic_DNA"/>
</dbReference>
<dbReference type="AlphaFoldDB" id="A0A5M9GLJ1"/>
<name>A0A5M9GLJ1_9SPHI</name>
<keyword evidence="3" id="KW-1185">Reference proteome</keyword>
<comment type="caution">
    <text evidence="2">The sequence shown here is derived from an EMBL/GenBank/DDBJ whole genome shotgun (WGS) entry which is preliminary data.</text>
</comment>
<dbReference type="RefSeq" id="WP_141813460.1">
    <property type="nucleotide sequence ID" value="NZ_VFPL01000001.1"/>
</dbReference>
<reference evidence="2 3" key="1">
    <citation type="submission" date="2019-09" db="EMBL/GenBank/DDBJ databases">
        <title>Pararcticibacter amylolyticus gen. nov., sp. nov., isolated from a rottenly hemp rope, and reclassification of Pedobacter tournemirensis as Pararcticibacter tournemirensis comb. nov.</title>
        <authorList>
            <person name="Cai Y."/>
        </authorList>
    </citation>
    <scope>NUCLEOTIDE SEQUENCE [LARGE SCALE GENOMIC DNA]</scope>
    <source>
        <strain evidence="2 3">TF5-37.2-LB10</strain>
    </source>
</reference>
<feature type="transmembrane region" description="Helical" evidence="1">
    <location>
        <begin position="48"/>
        <end position="69"/>
    </location>
</feature>
<accession>A0A5M9GLJ1</accession>
<evidence type="ECO:0000256" key="1">
    <source>
        <dbReference type="SAM" id="Phobius"/>
    </source>
</evidence>
<feature type="transmembrane region" description="Helical" evidence="1">
    <location>
        <begin position="89"/>
        <end position="108"/>
    </location>
</feature>
<organism evidence="2 3">
    <name type="scientific">Arcticibacter tournemirensis</name>
    <dbReference type="NCBI Taxonomy" id="699437"/>
    <lineage>
        <taxon>Bacteria</taxon>
        <taxon>Pseudomonadati</taxon>
        <taxon>Bacteroidota</taxon>
        <taxon>Sphingobacteriia</taxon>
        <taxon>Sphingobacteriales</taxon>
        <taxon>Sphingobacteriaceae</taxon>
        <taxon>Arcticibacter</taxon>
    </lineage>
</organism>
<keyword evidence="1" id="KW-1133">Transmembrane helix</keyword>
<dbReference type="Proteomes" id="UP000322918">
    <property type="component" value="Unassembled WGS sequence"/>
</dbReference>
<sequence length="153" mass="17342">MPQDFAASGSLGLLAIIGLVFTALFCLTLYNTLILIKPENRKIKPVTVWLLFVPGFNIIWNFFVVLGLATSIKDELLSRDYEVTDKPGLFSGIGYSVVSCLALVPYVIEVPKEWFWALGVIGLLQLIFFVQYWMKVNWYKTILKRDSLGEEEA</sequence>
<protein>
    <recommendedName>
        <fullName evidence="4">DUF4328 domain-containing protein</fullName>
    </recommendedName>
</protein>
<proteinExistence type="predicted"/>